<sequence length="121" mass="13608">MIDNNIPYLLELKPDEVIPILINSAMASHTAFSRQVAQVLHSNGSFPREFIKRFGITIVFIATQSGPTRWLDLPQDNEDPVHKDRPKFHEIHNKATDEIWLKSTTKLPTRSGTAGLSTSIS</sequence>
<evidence type="ECO:0000313" key="1">
    <source>
        <dbReference type="EMBL" id="KAK9720901.1"/>
    </source>
</evidence>
<proteinExistence type="predicted"/>
<keyword evidence="2" id="KW-1185">Reference proteome</keyword>
<dbReference type="Proteomes" id="UP001458880">
    <property type="component" value="Unassembled WGS sequence"/>
</dbReference>
<name>A0AAW1KN43_POPJA</name>
<reference evidence="1 2" key="1">
    <citation type="journal article" date="2024" name="BMC Genomics">
        <title>De novo assembly and annotation of Popillia japonica's genome with initial clues to its potential as an invasive pest.</title>
        <authorList>
            <person name="Cucini C."/>
            <person name="Boschi S."/>
            <person name="Funari R."/>
            <person name="Cardaioli E."/>
            <person name="Iannotti N."/>
            <person name="Marturano G."/>
            <person name="Paoli F."/>
            <person name="Bruttini M."/>
            <person name="Carapelli A."/>
            <person name="Frati F."/>
            <person name="Nardi F."/>
        </authorList>
    </citation>
    <scope>NUCLEOTIDE SEQUENCE [LARGE SCALE GENOMIC DNA]</scope>
    <source>
        <strain evidence="1">DMR45628</strain>
    </source>
</reference>
<organism evidence="1 2">
    <name type="scientific">Popillia japonica</name>
    <name type="common">Japanese beetle</name>
    <dbReference type="NCBI Taxonomy" id="7064"/>
    <lineage>
        <taxon>Eukaryota</taxon>
        <taxon>Metazoa</taxon>
        <taxon>Ecdysozoa</taxon>
        <taxon>Arthropoda</taxon>
        <taxon>Hexapoda</taxon>
        <taxon>Insecta</taxon>
        <taxon>Pterygota</taxon>
        <taxon>Neoptera</taxon>
        <taxon>Endopterygota</taxon>
        <taxon>Coleoptera</taxon>
        <taxon>Polyphaga</taxon>
        <taxon>Scarabaeiformia</taxon>
        <taxon>Scarabaeidae</taxon>
        <taxon>Rutelinae</taxon>
        <taxon>Popillia</taxon>
    </lineage>
</organism>
<gene>
    <name evidence="1" type="ORF">QE152_g21865</name>
</gene>
<comment type="caution">
    <text evidence="1">The sequence shown here is derived from an EMBL/GenBank/DDBJ whole genome shotgun (WGS) entry which is preliminary data.</text>
</comment>
<dbReference type="AlphaFoldDB" id="A0AAW1KN43"/>
<accession>A0AAW1KN43</accession>
<protein>
    <submittedName>
        <fullName evidence="1">Uncharacterized protein</fullName>
    </submittedName>
</protein>
<dbReference type="EMBL" id="JASPKY010000206">
    <property type="protein sequence ID" value="KAK9720901.1"/>
    <property type="molecule type" value="Genomic_DNA"/>
</dbReference>
<evidence type="ECO:0000313" key="2">
    <source>
        <dbReference type="Proteomes" id="UP001458880"/>
    </source>
</evidence>